<dbReference type="PANTHER" id="PTHR43300:SF11">
    <property type="entry name" value="ACETYLTRANSFERASE RV3034C-RELATED"/>
    <property type="match status" value="1"/>
</dbReference>
<dbReference type="InterPro" id="IPR050179">
    <property type="entry name" value="Trans_hexapeptide_repeat"/>
</dbReference>
<dbReference type="OrthoDB" id="9815592at2"/>
<sequence>MISLNSLRGLQRKMSQLRITFYNRVWGMDIHPSCRISNAAWLDRTHPKGVHIGAMTYVTFGTTILTHDMCRGRYFNTHIGRFCFLGARSVIMPGVTVGDGCIVAAGAVVTKDVPPYSIVAGNPATIIRSDIAVGPYGRLLSAGIASYDRAMMKQLQLEHLIKEAPEA</sequence>
<keyword evidence="2" id="KW-0012">Acyltransferase</keyword>
<comment type="similarity">
    <text evidence="1">Belongs to the transferase hexapeptide repeat family.</text>
</comment>
<evidence type="ECO:0000313" key="2">
    <source>
        <dbReference type="EMBL" id="RVU07901.1"/>
    </source>
</evidence>
<comment type="caution">
    <text evidence="2">The sequence shown here is derived from an EMBL/GenBank/DDBJ whole genome shotgun (WGS) entry which is preliminary data.</text>
</comment>
<dbReference type="GO" id="GO:0016746">
    <property type="term" value="F:acyltransferase activity"/>
    <property type="evidence" value="ECO:0007669"/>
    <property type="project" value="UniProtKB-KW"/>
</dbReference>
<gene>
    <name evidence="2" type="ORF">EOE18_02160</name>
</gene>
<dbReference type="InterPro" id="IPR001451">
    <property type="entry name" value="Hexapep"/>
</dbReference>
<protein>
    <submittedName>
        <fullName evidence="2">Acyltransferase</fullName>
    </submittedName>
</protein>
<evidence type="ECO:0000313" key="3">
    <source>
        <dbReference type="Proteomes" id="UP000282837"/>
    </source>
</evidence>
<dbReference type="Pfam" id="PF14602">
    <property type="entry name" value="Hexapep_2"/>
    <property type="match status" value="1"/>
</dbReference>
<keyword evidence="2" id="KW-0808">Transferase</keyword>
<dbReference type="Proteomes" id="UP000282837">
    <property type="component" value="Unassembled WGS sequence"/>
</dbReference>
<evidence type="ECO:0000256" key="1">
    <source>
        <dbReference type="ARBA" id="ARBA00007274"/>
    </source>
</evidence>
<accession>A0A3S2X7S9</accession>
<dbReference type="Gene3D" id="2.160.10.10">
    <property type="entry name" value="Hexapeptide repeat proteins"/>
    <property type="match status" value="1"/>
</dbReference>
<reference evidence="2 3" key="1">
    <citation type="submission" date="2019-01" db="EMBL/GenBank/DDBJ databases">
        <authorList>
            <person name="Chen W.-M."/>
        </authorList>
    </citation>
    <scope>NUCLEOTIDE SEQUENCE [LARGE SCALE GENOMIC DNA]</scope>
    <source>
        <strain evidence="2 3">FSY-9</strain>
    </source>
</reference>
<dbReference type="PANTHER" id="PTHR43300">
    <property type="entry name" value="ACETYLTRANSFERASE"/>
    <property type="match status" value="1"/>
</dbReference>
<name>A0A3S2X7S9_9SPHN</name>
<dbReference type="EMBL" id="SACO01000001">
    <property type="protein sequence ID" value="RVU07901.1"/>
    <property type="molecule type" value="Genomic_DNA"/>
</dbReference>
<organism evidence="2 3">
    <name type="scientific">Novosphingobium umbonatum</name>
    <dbReference type="NCBI Taxonomy" id="1908524"/>
    <lineage>
        <taxon>Bacteria</taxon>
        <taxon>Pseudomonadati</taxon>
        <taxon>Pseudomonadota</taxon>
        <taxon>Alphaproteobacteria</taxon>
        <taxon>Sphingomonadales</taxon>
        <taxon>Sphingomonadaceae</taxon>
        <taxon>Novosphingobium</taxon>
    </lineage>
</organism>
<dbReference type="CDD" id="cd04647">
    <property type="entry name" value="LbH_MAT_like"/>
    <property type="match status" value="1"/>
</dbReference>
<proteinExistence type="inferred from homology"/>
<dbReference type="SUPFAM" id="SSF51161">
    <property type="entry name" value="Trimeric LpxA-like enzymes"/>
    <property type="match status" value="1"/>
</dbReference>
<dbReference type="AlphaFoldDB" id="A0A3S2X7S9"/>
<keyword evidence="3" id="KW-1185">Reference proteome</keyword>
<dbReference type="InterPro" id="IPR011004">
    <property type="entry name" value="Trimer_LpxA-like_sf"/>
</dbReference>